<accession>A0ABW5LII6</accession>
<evidence type="ECO:0000313" key="1">
    <source>
        <dbReference type="EMBL" id="MFD2564630.1"/>
    </source>
</evidence>
<keyword evidence="2" id="KW-1185">Reference proteome</keyword>
<dbReference type="Proteomes" id="UP001597319">
    <property type="component" value="Unassembled WGS sequence"/>
</dbReference>
<organism evidence="1 2">
    <name type="scientific">Aquimarina rubra</name>
    <dbReference type="NCBI Taxonomy" id="1920033"/>
    <lineage>
        <taxon>Bacteria</taxon>
        <taxon>Pseudomonadati</taxon>
        <taxon>Bacteroidota</taxon>
        <taxon>Flavobacteriia</taxon>
        <taxon>Flavobacteriales</taxon>
        <taxon>Flavobacteriaceae</taxon>
        <taxon>Aquimarina</taxon>
    </lineage>
</organism>
<sequence length="291" mass="33336">MRIKKSNHVKNTLSFLSLLLVVGYFGNNLAFSNNITQKRMIINQDKKEKLLYVELYGEKGSNVEVRFNDIPISKISITDKGYGNSFAAADHYAIPGINTLSIYPLSKKGITTIRLVKYSKGEITGEDSGETLLKIIIENDDTPIHKQITLSSNRIRWSWMDTDNIDNKKSKEEAIAFSKEFYKIMQQNNIEKMIKTADPIINYELVSKPGTQKEKIVKEWTKGLKMAFTDQDIYDDIDSIDIQLVPIANGKLFEVKRKDGSFLFRTSVENEFPVGFKSIIGRKNGIWQFYH</sequence>
<dbReference type="RefSeq" id="WP_378294453.1">
    <property type="nucleotide sequence ID" value="NZ_JBHULE010000019.1"/>
</dbReference>
<gene>
    <name evidence="1" type="ORF">ACFSR1_18245</name>
</gene>
<reference evidence="2" key="1">
    <citation type="journal article" date="2019" name="Int. J. Syst. Evol. Microbiol.">
        <title>The Global Catalogue of Microorganisms (GCM) 10K type strain sequencing project: providing services to taxonomists for standard genome sequencing and annotation.</title>
        <authorList>
            <consortium name="The Broad Institute Genomics Platform"/>
            <consortium name="The Broad Institute Genome Sequencing Center for Infectious Disease"/>
            <person name="Wu L."/>
            <person name="Ma J."/>
        </authorList>
    </citation>
    <scope>NUCLEOTIDE SEQUENCE [LARGE SCALE GENOMIC DNA]</scope>
    <source>
        <strain evidence="2">KCTC 52274</strain>
    </source>
</reference>
<proteinExistence type="predicted"/>
<protein>
    <recommendedName>
        <fullName evidence="3">SnoaL-like domain-containing protein</fullName>
    </recommendedName>
</protein>
<dbReference type="EMBL" id="JBHULE010000019">
    <property type="protein sequence ID" value="MFD2564630.1"/>
    <property type="molecule type" value="Genomic_DNA"/>
</dbReference>
<evidence type="ECO:0000313" key="2">
    <source>
        <dbReference type="Proteomes" id="UP001597319"/>
    </source>
</evidence>
<comment type="caution">
    <text evidence="1">The sequence shown here is derived from an EMBL/GenBank/DDBJ whole genome shotgun (WGS) entry which is preliminary data.</text>
</comment>
<evidence type="ECO:0008006" key="3">
    <source>
        <dbReference type="Google" id="ProtNLM"/>
    </source>
</evidence>
<name>A0ABW5LII6_9FLAO</name>